<dbReference type="Pfam" id="PF05593">
    <property type="entry name" value="RHS_repeat"/>
    <property type="match status" value="5"/>
</dbReference>
<organism evidence="6 7">
    <name type="scientific">Actinomadura physcomitrii</name>
    <dbReference type="NCBI Taxonomy" id="2650748"/>
    <lineage>
        <taxon>Bacteria</taxon>
        <taxon>Bacillati</taxon>
        <taxon>Actinomycetota</taxon>
        <taxon>Actinomycetes</taxon>
        <taxon>Streptosporangiales</taxon>
        <taxon>Thermomonosporaceae</taxon>
        <taxon>Actinomadura</taxon>
    </lineage>
</organism>
<dbReference type="InterPro" id="IPR050708">
    <property type="entry name" value="T6SS_VgrG/RHS"/>
</dbReference>
<dbReference type="EMBL" id="WBMS02000037">
    <property type="protein sequence ID" value="MWA05377.1"/>
    <property type="molecule type" value="Genomic_DNA"/>
</dbReference>
<dbReference type="InterPro" id="IPR001791">
    <property type="entry name" value="Laminin_G"/>
</dbReference>
<evidence type="ECO:0000256" key="2">
    <source>
        <dbReference type="SAM" id="MobiDB-lite"/>
    </source>
</evidence>
<name>A0A6I4MN84_9ACTN</name>
<dbReference type="InterPro" id="IPR045351">
    <property type="entry name" value="DUF6531"/>
</dbReference>
<dbReference type="InterPro" id="IPR013320">
    <property type="entry name" value="ConA-like_dom_sf"/>
</dbReference>
<dbReference type="NCBIfam" id="TIGR01643">
    <property type="entry name" value="YD_repeat_2x"/>
    <property type="match status" value="14"/>
</dbReference>
<keyword evidence="7" id="KW-1185">Reference proteome</keyword>
<feature type="compositionally biased region" description="Basic and acidic residues" evidence="2">
    <location>
        <begin position="2747"/>
        <end position="2757"/>
    </location>
</feature>
<feature type="domain" description="Teneurin-like YD-shell" evidence="5">
    <location>
        <begin position="1944"/>
        <end position="2118"/>
    </location>
</feature>
<evidence type="ECO:0000256" key="3">
    <source>
        <dbReference type="SAM" id="SignalP"/>
    </source>
</evidence>
<dbReference type="Pfam" id="PF20148">
    <property type="entry name" value="DUF6531"/>
    <property type="match status" value="1"/>
</dbReference>
<dbReference type="Pfam" id="PF13385">
    <property type="entry name" value="Laminin_G_3"/>
    <property type="match status" value="1"/>
</dbReference>
<dbReference type="InterPro" id="IPR006530">
    <property type="entry name" value="YD"/>
</dbReference>
<dbReference type="PANTHER" id="PTHR32305">
    <property type="match status" value="1"/>
</dbReference>
<reference evidence="6" key="1">
    <citation type="submission" date="2019-12" db="EMBL/GenBank/DDBJ databases">
        <title>Actinomadura physcomitrii sp. nov., a novel actinomycete isolated from moss [Physcomitrium sphaericum (Ludw) Fuernr].</title>
        <authorList>
            <person name="Zhuang X."/>
        </authorList>
    </citation>
    <scope>NUCLEOTIDE SEQUENCE [LARGE SCALE GENOMIC DNA]</scope>
    <source>
        <strain evidence="6">LD22</strain>
    </source>
</reference>
<evidence type="ECO:0000259" key="4">
    <source>
        <dbReference type="Pfam" id="PF20148"/>
    </source>
</evidence>
<dbReference type="Gene3D" id="2.180.10.10">
    <property type="entry name" value="RHS repeat-associated core"/>
    <property type="match status" value="5"/>
</dbReference>
<comment type="caution">
    <text evidence="6">The sequence shown here is derived from an EMBL/GenBank/DDBJ whole genome shotgun (WGS) entry which is preliminary data.</text>
</comment>
<dbReference type="NCBIfam" id="TIGR03696">
    <property type="entry name" value="Rhs_assc_core"/>
    <property type="match status" value="1"/>
</dbReference>
<feature type="region of interest" description="Disordered" evidence="2">
    <location>
        <begin position="77"/>
        <end position="96"/>
    </location>
</feature>
<dbReference type="NCBIfam" id="NF033679">
    <property type="entry name" value="DNRLRE_dom"/>
    <property type="match status" value="1"/>
</dbReference>
<gene>
    <name evidence="6" type="ORF">F8568_034450</name>
</gene>
<feature type="signal peptide" evidence="3">
    <location>
        <begin position="1"/>
        <end position="22"/>
    </location>
</feature>
<evidence type="ECO:0000256" key="1">
    <source>
        <dbReference type="ARBA" id="ARBA00022737"/>
    </source>
</evidence>
<feature type="region of interest" description="Disordered" evidence="2">
    <location>
        <begin position="30"/>
        <end position="72"/>
    </location>
</feature>
<evidence type="ECO:0000313" key="7">
    <source>
        <dbReference type="Proteomes" id="UP000462055"/>
    </source>
</evidence>
<keyword evidence="1" id="KW-0677">Repeat</keyword>
<feature type="region of interest" description="Disordered" evidence="2">
    <location>
        <begin position="2720"/>
        <end position="2764"/>
    </location>
</feature>
<feature type="region of interest" description="Disordered" evidence="2">
    <location>
        <begin position="2895"/>
        <end position="2918"/>
    </location>
</feature>
<dbReference type="Proteomes" id="UP000462055">
    <property type="component" value="Unassembled WGS sequence"/>
</dbReference>
<dbReference type="RefSeq" id="WP_151597840.1">
    <property type="nucleotide sequence ID" value="NZ_WBMS02000037.1"/>
</dbReference>
<feature type="domain" description="DUF6531" evidence="4">
    <location>
        <begin position="778"/>
        <end position="848"/>
    </location>
</feature>
<feature type="chain" id="PRO_5026021682" evidence="3">
    <location>
        <begin position="23"/>
        <end position="2918"/>
    </location>
</feature>
<dbReference type="Gene3D" id="2.60.120.200">
    <property type="match status" value="1"/>
</dbReference>
<dbReference type="PANTHER" id="PTHR32305:SF15">
    <property type="entry name" value="PROTEIN RHSA-RELATED"/>
    <property type="match status" value="1"/>
</dbReference>
<dbReference type="InterPro" id="IPR056823">
    <property type="entry name" value="TEN-like_YD-shell"/>
</dbReference>
<dbReference type="InterPro" id="IPR022385">
    <property type="entry name" value="Rhs_assc_core"/>
</dbReference>
<dbReference type="SUPFAM" id="SSF49899">
    <property type="entry name" value="Concanavalin A-like lectins/glucanases"/>
    <property type="match status" value="1"/>
</dbReference>
<dbReference type="CDD" id="cd00110">
    <property type="entry name" value="LamG"/>
    <property type="match status" value="1"/>
</dbReference>
<proteinExistence type="predicted"/>
<accession>A0A6I4MN84</accession>
<dbReference type="InterPro" id="IPR031325">
    <property type="entry name" value="RHS_repeat"/>
</dbReference>
<evidence type="ECO:0000313" key="6">
    <source>
        <dbReference type="EMBL" id="MWA05377.1"/>
    </source>
</evidence>
<evidence type="ECO:0000259" key="5">
    <source>
        <dbReference type="Pfam" id="PF25023"/>
    </source>
</evidence>
<sequence length="2918" mass="313705">MAFTLLLSLASGGSVAPPSLVAAGLVDTPKQQAGTAKGRPHQATSNQTAAKPDRKSRTPRRPKGAPELEKKFTPKVVSKTDAKRPAPPKTAAAKVMPKHEPVKVTGFDPKKSVEDPTQRTRFTNRYRNPDGTWTAQVSTRPVNYQAPDGTWQPVDSTLVADGKERWRNRADQQSVTLAARASGQDLTTLDLGKEQKFAFGVNGAQAVQGRVQGNSITYAGVRPDADLQLTVLDGGSVKEQITLRSPNAPTEWEFPLRAENLTPRMAPDGSVELLDKGGQVAGRIPHGFMVDSKIDPRSGDSARSEAVTYGLQQRGDTWVLKVSADPSWVQDPARVFPVVVDPTTVWNYSDTHDTYVQTGYGSSPYAENELKAGTYDGGSTKAATYLAFTQVDNDLAHSKIYDVDLYMYNYWSYSCKATPVTVYGVTKAWSQSDLAAYPGPKYGSALASKSYAHGWTDGSGAASPCPADWEGMDLGSAGNALVQGWVDGSKPNYGLTVRGSTSSSYGWKKFSSRETGGGPYLKITYSPFNAWYAFADSPPKIDPPVLNNSAGNVKVKVQNRGHDAWNTSDYKLTYEAFDSSGRQIYHKAAQTALPQAVSFGETVTVNAKINPLPPGTWTIKFDMIKTTSDGYALFSDWGVPRTAALKVTVPDVPTQLTEMFPKNNYETGTLQPQLFAEAKSVDAWPSANVNYQFTLCAPPWIDWDWCVNSPWQQTPKWTVPAGKLAWGKEYYWTVSVNDGGGSTTNGPWYKMVTGVPQPAITSHLASPASDGQQFDQQAGNYTTTATDAQVATVGPPLSISRTYNSLDPRTDGLFGAGWSTRYDMKVVPDNDGTGNVVVTYPGGQEVRFAKDASGDTYTAPAGTFATLSNVLGGGWKLRDKTSTTYKFGSGGKLDTITDNRGRSENLTYGLTGHLDKVTASNGRSLTFTWDFWNANHVLSVSTDPVDGNPLTWNYTYDGDSLTKVCPPGTTTECTQYSYTAGSHYQTVVRDDNPTGYWRFNESSGTVMHSSVPENLGTDAAGGVNVVLGQDGALAGTSDQSTAFSGLASRVRLPDRYISREGGYLSVEAWFRTIGTGVILSYQNAIYGGIATKFTPAVYVGTDNKLHGQFWNGSAANVMSSPNQVTDDKWHHVVLSGQGGSQSLYLDGQAVGTLSGTIDHGNAPFVIVGSGYTSPSWPHTSLSNTWWDFSGEIDEVAIYDKPLGLPTIKQHYAARLASQQLQKVTSPGGRVQAVNTYNTGTDRLSQHTDDKGGTWKISAPTFSGKIDDLQRTITLTGPNQASSTYVYEPLRGNRLLSETDQLGKTTTYGYDVDGHLGQITDANGNVTNLWFDERGNKRYEQRCSDPDTCHAEYWTYYLNADDPFDPRNDQLTEYNDGRTLNPYDTPYYTTWQYDQYGQQTDEIWAATDAYSLRGVQYQYTDGTETAEGGGTQPAGLLKRRGKANGGTSATYSYTAAGDLAKITDAAGKVTTYAYDALGRVTSATETTDAQPGGVTTTYGYDGQGRLIRQIGPGVTNQTTNVVHTAETRLTYDADGHTLTQTLADLTGGDPERTTTYTYNDHGLPETVTDPEGGQQTYGYDVTGARTSVTDERGTKYTFAYTLRGELATRTLKDWTGNPNDPSPATDKVLDSYAYDPGGRLASHTDAMGRTLAYTYYGDDRLAQTTAQGAKINGSATPQDLVLDSRAYDGAGHLTSETVGGTQRTDYEYDETGHLIATIVDPDGAARRTDYGLDPDNNITRTVRTGADSEGEETTTYAYDPMNLPVRMTVENGDNDLVTTYTRDQRGLVTQIVDPRGNAEGATPADYTTTLHYDNAGQLTQVLQPPVQVEQNGQPATTDRPTLQYGYNNAGEQTQATNPLGQLTTIAYDKTGRQTSIARPAYTPPGGTQITPTTTLHYDPAGQLTESTDARGNTTRLTYDALGNPVRLEEPELDGESGPGTWRAEYDLTGEQLSLTNPVGARTEATYDDLGNQITTTRIDRYPTPAAFTSHYAYDGAGNLISRTRPAGDSVSYTYDDAGALTAVTDRTQHTSTLDYDFTGRLTKITDPRGASTTAEYDPAGRMTRVQDLDPSGTVLRTFGYGYDAAGNRTSETTPEGHTTHRAYDAARRLTTLTEPTSATATIQTTFGYDAAGQQTRLTDGRGNATITTYNTLGLPEKVIEPRTSTAYDDASRTWTTSYDATGNPVRQDKPGAVSITRTFDELGRLTKQSGTGGSVNTPDTRFGYDLAGNRIQVSAPDNDTLITYNDRGLPLTSTSHGDKTTQFSYDPNGRLTQQTDPAGTTTLTWNGDDQIATTTDSITGDTDTRTYDDAGRLTGIATLNGTTTAHRTYGYDDLDRLTSDELKAPDGTSLASIGYGYNLDDQLTTKTTTGTTGAGTNTYGYDDAGRLTSWTDPTGHKTDYGWDPSGNRIQAGATTYTYDERNRLTSDGTNTYTYSARGTLKSDGTNTLTWDAFDRLITDHGVRYAYDGLNRIATRTQGANTDTFLYATDQNDLTAILDGSGDLESSYQRTPDGSLLSTHQNGQSYRAYSDRHDDLTALTDATVTTLTGSTAYDPFGGQAGTTGTTSLIGYQGEYAEPETGRVNMNARWYTPGTANFTTRDTWTLDPDPSIQANRYTYVDADPLDGTDPTGHLDFPIPVPSIGIGAEVGTEVGVEVGPYGWAALGLGYAGYGAYLAAPYYGRAMGGLMAPGFSGLAPGMNMALPYTGCMFCGIGGGSGYAGGSGQGGTGAIGSRPAPPPRPTPAQIQKKQAEWARDHPKPRPPIVNTVSQRDVDRQRNSIESGVKAAAGVNSVGSLLSGIGNFNFQSARPAAPSIVDTPAIPRTGSGTIFPGQAGLDAPQILPTPASKVVETGTQFIPSPVSGPGLVGTPADSPSGPNIMAAFPRFTVDGNGIVTETPRFVAEPGGPIDDRTVSPVTLNK</sequence>
<feature type="domain" description="Teneurin-like YD-shell" evidence="5">
    <location>
        <begin position="2321"/>
        <end position="2621"/>
    </location>
</feature>
<feature type="region of interest" description="Disordered" evidence="2">
    <location>
        <begin position="2251"/>
        <end position="2273"/>
    </location>
</feature>
<protein>
    <submittedName>
        <fullName evidence="6">DNRLRE domain-containing protein</fullName>
    </submittedName>
</protein>
<dbReference type="Pfam" id="PF25023">
    <property type="entry name" value="TEN_YD-shell"/>
    <property type="match status" value="2"/>
</dbReference>
<keyword evidence="3" id="KW-0732">Signal</keyword>